<evidence type="ECO:0000313" key="3">
    <source>
        <dbReference type="Proteomes" id="UP000799767"/>
    </source>
</evidence>
<dbReference type="AlphaFoldDB" id="A0A6A6Q7D5"/>
<dbReference type="RefSeq" id="XP_033594122.1">
    <property type="nucleotide sequence ID" value="XM_033736382.1"/>
</dbReference>
<dbReference type="OrthoDB" id="5404004at2759"/>
<evidence type="ECO:0000256" key="1">
    <source>
        <dbReference type="SAM" id="MobiDB-lite"/>
    </source>
</evidence>
<evidence type="ECO:0000313" key="2">
    <source>
        <dbReference type="EMBL" id="KAF2487553.1"/>
    </source>
</evidence>
<protein>
    <submittedName>
        <fullName evidence="2">Uncharacterized protein</fullName>
    </submittedName>
</protein>
<accession>A0A6A6Q7D5</accession>
<sequence length="553" mass="61047">MGILERSKSAGLTGKRTCKKKVELPALMTAMHEDRKRSTSFERPKTADTSASFSRPRTVNAAVGRSSDLHHPAFKIDFMAGGEIFSFPTPSLVPKSATLHIPPSALDDLPSPAIGVAIGSASHARPGWGRSATADSASPRMPSQPPPTRPPPALPNHPDLEIPLAAIKRRKPSWRNLSLLFGRRPEKLVYEEPLFRLKMPNAIEDRDILIPDLAELPERGTTPLSPFRCRSPSLTRGQARFESRAETDKAALMPNGQFKTLRSPVEIQKDSFSPMFRTINGIPEDDVWINDPRKDSPLSLMSPQSFSKQAATNVVVQAPHLDLDLPDPKFERYSIMFEKLLVENRPSLLERRQSRLGRVQSVKKLELSSHKVEQMPVPRLEVNGVPESITIASPSLATSLSYRIGKKVLSPVAEAFTALHRPRPVQRSKTAPPLPTSPLARVFAKLAIEIPSASPASECHTDFSLPPTPLTFTTISESGSMGDMDEQCKVAHLRIRSPTEHRVHVSVAREVDVRKSLEQGRGSMESTQPLRPKMVELFKSRTSTAVLIEVAEE</sequence>
<keyword evidence="3" id="KW-1185">Reference proteome</keyword>
<proteinExistence type="predicted"/>
<gene>
    <name evidence="2" type="ORF">BDY17DRAFT_320087</name>
</gene>
<feature type="region of interest" description="Disordered" evidence="1">
    <location>
        <begin position="31"/>
        <end position="55"/>
    </location>
</feature>
<feature type="region of interest" description="Disordered" evidence="1">
    <location>
        <begin position="121"/>
        <end position="159"/>
    </location>
</feature>
<feature type="compositionally biased region" description="Pro residues" evidence="1">
    <location>
        <begin position="142"/>
        <end position="155"/>
    </location>
</feature>
<organism evidence="2 3">
    <name type="scientific">Neohortaea acidophila</name>
    <dbReference type="NCBI Taxonomy" id="245834"/>
    <lineage>
        <taxon>Eukaryota</taxon>
        <taxon>Fungi</taxon>
        <taxon>Dikarya</taxon>
        <taxon>Ascomycota</taxon>
        <taxon>Pezizomycotina</taxon>
        <taxon>Dothideomycetes</taxon>
        <taxon>Dothideomycetidae</taxon>
        <taxon>Mycosphaerellales</taxon>
        <taxon>Teratosphaeriaceae</taxon>
        <taxon>Neohortaea</taxon>
    </lineage>
</organism>
<feature type="compositionally biased region" description="Basic and acidic residues" evidence="1">
    <location>
        <begin position="31"/>
        <end position="46"/>
    </location>
</feature>
<dbReference type="EMBL" id="MU001631">
    <property type="protein sequence ID" value="KAF2487553.1"/>
    <property type="molecule type" value="Genomic_DNA"/>
</dbReference>
<reference evidence="2" key="1">
    <citation type="journal article" date="2020" name="Stud. Mycol.">
        <title>101 Dothideomycetes genomes: a test case for predicting lifestyles and emergence of pathogens.</title>
        <authorList>
            <person name="Haridas S."/>
            <person name="Albert R."/>
            <person name="Binder M."/>
            <person name="Bloem J."/>
            <person name="Labutti K."/>
            <person name="Salamov A."/>
            <person name="Andreopoulos B."/>
            <person name="Baker S."/>
            <person name="Barry K."/>
            <person name="Bills G."/>
            <person name="Bluhm B."/>
            <person name="Cannon C."/>
            <person name="Castanera R."/>
            <person name="Culley D."/>
            <person name="Daum C."/>
            <person name="Ezra D."/>
            <person name="Gonzalez J."/>
            <person name="Henrissat B."/>
            <person name="Kuo A."/>
            <person name="Liang C."/>
            <person name="Lipzen A."/>
            <person name="Lutzoni F."/>
            <person name="Magnuson J."/>
            <person name="Mondo S."/>
            <person name="Nolan M."/>
            <person name="Ohm R."/>
            <person name="Pangilinan J."/>
            <person name="Park H.-J."/>
            <person name="Ramirez L."/>
            <person name="Alfaro M."/>
            <person name="Sun H."/>
            <person name="Tritt A."/>
            <person name="Yoshinaga Y."/>
            <person name="Zwiers L.-H."/>
            <person name="Turgeon B."/>
            <person name="Goodwin S."/>
            <person name="Spatafora J."/>
            <person name="Crous P."/>
            <person name="Grigoriev I."/>
        </authorList>
    </citation>
    <scope>NUCLEOTIDE SEQUENCE</scope>
    <source>
        <strain evidence="2">CBS 113389</strain>
    </source>
</reference>
<dbReference type="GeneID" id="54477384"/>
<name>A0A6A6Q7D5_9PEZI</name>
<dbReference type="Proteomes" id="UP000799767">
    <property type="component" value="Unassembled WGS sequence"/>
</dbReference>